<organism evidence="2 3">
    <name type="scientific">Gossypium stocksii</name>
    <dbReference type="NCBI Taxonomy" id="47602"/>
    <lineage>
        <taxon>Eukaryota</taxon>
        <taxon>Viridiplantae</taxon>
        <taxon>Streptophyta</taxon>
        <taxon>Embryophyta</taxon>
        <taxon>Tracheophyta</taxon>
        <taxon>Spermatophyta</taxon>
        <taxon>Magnoliopsida</taxon>
        <taxon>eudicotyledons</taxon>
        <taxon>Gunneridae</taxon>
        <taxon>Pentapetalae</taxon>
        <taxon>rosids</taxon>
        <taxon>malvids</taxon>
        <taxon>Malvales</taxon>
        <taxon>Malvaceae</taxon>
        <taxon>Malvoideae</taxon>
        <taxon>Gossypium</taxon>
    </lineage>
</organism>
<dbReference type="EMBL" id="JAIQCV010000003">
    <property type="protein sequence ID" value="KAH1113590.1"/>
    <property type="molecule type" value="Genomic_DNA"/>
</dbReference>
<feature type="non-terminal residue" evidence="2">
    <location>
        <position position="1"/>
    </location>
</feature>
<reference evidence="2 3" key="1">
    <citation type="journal article" date="2021" name="Plant Biotechnol. J.">
        <title>Multi-omics assisted identification of the key and species-specific regulatory components of drought-tolerant mechanisms in Gossypium stocksii.</title>
        <authorList>
            <person name="Yu D."/>
            <person name="Ke L."/>
            <person name="Zhang D."/>
            <person name="Wu Y."/>
            <person name="Sun Y."/>
            <person name="Mei J."/>
            <person name="Sun J."/>
            <person name="Sun Y."/>
        </authorList>
    </citation>
    <scope>NUCLEOTIDE SEQUENCE [LARGE SCALE GENOMIC DNA]</scope>
    <source>
        <strain evidence="3">cv. E1</strain>
        <tissue evidence="2">Leaf</tissue>
    </source>
</reference>
<dbReference type="GO" id="GO:0003824">
    <property type="term" value="F:catalytic activity"/>
    <property type="evidence" value="ECO:0007669"/>
    <property type="project" value="InterPro"/>
</dbReference>
<keyword evidence="3" id="KW-1185">Reference proteome</keyword>
<dbReference type="Proteomes" id="UP000828251">
    <property type="component" value="Unassembled WGS sequence"/>
</dbReference>
<dbReference type="InterPro" id="IPR036691">
    <property type="entry name" value="Endo/exonu/phosph_ase_sf"/>
</dbReference>
<protein>
    <recommendedName>
        <fullName evidence="1">Endonuclease/exonuclease/phosphatase domain-containing protein</fullName>
    </recommendedName>
</protein>
<dbReference type="OrthoDB" id="999895at2759"/>
<dbReference type="Pfam" id="PF03372">
    <property type="entry name" value="Exo_endo_phos"/>
    <property type="match status" value="1"/>
</dbReference>
<dbReference type="Gene3D" id="3.60.10.10">
    <property type="entry name" value="Endonuclease/exonuclease/phosphatase"/>
    <property type="match status" value="1"/>
</dbReference>
<evidence type="ECO:0000259" key="1">
    <source>
        <dbReference type="Pfam" id="PF03372"/>
    </source>
</evidence>
<dbReference type="SUPFAM" id="SSF56219">
    <property type="entry name" value="DNase I-like"/>
    <property type="match status" value="1"/>
</dbReference>
<dbReference type="AlphaFoldDB" id="A0A9D3W8A0"/>
<dbReference type="InterPro" id="IPR005135">
    <property type="entry name" value="Endo/exonuclease/phosphatase"/>
</dbReference>
<evidence type="ECO:0000313" key="2">
    <source>
        <dbReference type="EMBL" id="KAH1113590.1"/>
    </source>
</evidence>
<proteinExistence type="predicted"/>
<name>A0A9D3W8A0_9ROSI</name>
<comment type="caution">
    <text evidence="2">The sequence shown here is derived from an EMBL/GenBank/DDBJ whole genome shotgun (WGS) entry which is preliminary data.</text>
</comment>
<gene>
    <name evidence="2" type="ORF">J1N35_006968</name>
</gene>
<dbReference type="PANTHER" id="PTHR33710:SF62">
    <property type="entry name" value="DUF4283 DOMAIN PROTEIN"/>
    <property type="match status" value="1"/>
</dbReference>
<sequence length="282" mass="32617">LYGAMKLLSWNVRGLGRLQTVNRLRKKLRAINPRILFLIETKLSSKKMEMVRLKCGFSNGIDIGAVGLKGGLSLGWTGNDLVSIRSYSMFHMDADIYDPENKETWRLTGFYGSSDECYQRESWDLLFHLGYDQSVPWLVFGDFNEIVSSFKKKGGRVRSEGQIAEFKTTLEDCLLNDVGCVGRWFTWEKGIFLSTNIRERLDRGVATLNWRYLFPGFLLEHLSHLFSDHCPILLDTMGKLRHGKRRESNLFYFEAKWCLDNLFEETVRHVWANNHGSIPTKA</sequence>
<feature type="domain" description="Endonuclease/exonuclease/phosphatase" evidence="1">
    <location>
        <begin position="8"/>
        <end position="229"/>
    </location>
</feature>
<accession>A0A9D3W8A0</accession>
<evidence type="ECO:0000313" key="3">
    <source>
        <dbReference type="Proteomes" id="UP000828251"/>
    </source>
</evidence>
<dbReference type="PANTHER" id="PTHR33710">
    <property type="entry name" value="BNAC02G09200D PROTEIN"/>
    <property type="match status" value="1"/>
</dbReference>